<dbReference type="NCBIfam" id="TIGR01135">
    <property type="entry name" value="glmS"/>
    <property type="match status" value="1"/>
</dbReference>
<dbReference type="SUPFAM" id="SSF53697">
    <property type="entry name" value="SIS domain"/>
    <property type="match status" value="1"/>
</dbReference>
<evidence type="ECO:0000256" key="4">
    <source>
        <dbReference type="ARBA" id="ARBA00016090"/>
    </source>
</evidence>
<dbReference type="EC" id="2.6.1.16" evidence="3 10"/>
<feature type="initiator methionine" description="Removed" evidence="10">
    <location>
        <position position="1"/>
    </location>
</feature>
<dbReference type="FunFam" id="3.60.20.10:FF:000006">
    <property type="entry name" value="Glutamine--fructose-6-phosphate aminotransferase [isomerizing]"/>
    <property type="match status" value="1"/>
</dbReference>
<dbReference type="PANTHER" id="PTHR10937:SF0">
    <property type="entry name" value="GLUTAMINE--FRUCTOSE-6-PHOSPHATE TRANSAMINASE (ISOMERIZING)"/>
    <property type="match status" value="1"/>
</dbReference>
<dbReference type="GO" id="GO:0097367">
    <property type="term" value="F:carbohydrate derivative binding"/>
    <property type="evidence" value="ECO:0007669"/>
    <property type="project" value="InterPro"/>
</dbReference>
<dbReference type="GO" id="GO:0005829">
    <property type="term" value="C:cytosol"/>
    <property type="evidence" value="ECO:0007669"/>
    <property type="project" value="TreeGrafter"/>
</dbReference>
<dbReference type="GO" id="GO:0005975">
    <property type="term" value="P:carbohydrate metabolic process"/>
    <property type="evidence" value="ECO:0007669"/>
    <property type="project" value="UniProtKB-UniRule"/>
</dbReference>
<keyword evidence="6 10" id="KW-0032">Aminotransferase</keyword>
<feature type="domain" description="Glutamine amidotransferase type-2" evidence="11">
    <location>
        <begin position="2"/>
        <end position="218"/>
    </location>
</feature>
<dbReference type="Gene3D" id="3.60.20.10">
    <property type="entry name" value="Glutamine Phosphoribosylpyrophosphate, subunit 1, domain 1"/>
    <property type="match status" value="1"/>
</dbReference>
<dbReference type="InterPro" id="IPR017932">
    <property type="entry name" value="GATase_2_dom"/>
</dbReference>
<dbReference type="HAMAP" id="MF_00164">
    <property type="entry name" value="GlmS"/>
    <property type="match status" value="1"/>
</dbReference>
<evidence type="ECO:0000259" key="12">
    <source>
        <dbReference type="PROSITE" id="PS51464"/>
    </source>
</evidence>
<dbReference type="FunFam" id="3.40.50.10490:FF:000001">
    <property type="entry name" value="Glutamine--fructose-6-phosphate aminotransferase [isomerizing]"/>
    <property type="match status" value="1"/>
</dbReference>
<dbReference type="GO" id="GO:0004360">
    <property type="term" value="F:glutamine-fructose-6-phosphate transaminase (isomerizing) activity"/>
    <property type="evidence" value="ECO:0007669"/>
    <property type="project" value="UniProtKB-UniRule"/>
</dbReference>
<dbReference type="Proteomes" id="UP000231436">
    <property type="component" value="Unassembled WGS sequence"/>
</dbReference>
<dbReference type="InterPro" id="IPR029055">
    <property type="entry name" value="Ntn_hydrolases_N"/>
</dbReference>
<proteinExistence type="inferred from homology"/>
<dbReference type="GO" id="GO:0006047">
    <property type="term" value="P:UDP-N-acetylglucosamine metabolic process"/>
    <property type="evidence" value="ECO:0007669"/>
    <property type="project" value="TreeGrafter"/>
</dbReference>
<sequence>MCGIVGYVGSRQATPILMNGLSVLEYRGYDSAGICVQNGRLTTIRAEGKLVELEKKVKRFESHGTCGIAHTRWATHGVPEERNAHPHRDCTGSIALVHNGIIENYQELKADLMSTGHLFSSDTDSEVLAHMIEERMKNEMPLLQAVEDTLAHVRGTYGLVVVSKDVPQTLIAARMGSPLVIGVGEDEHYIASDPSALIAYTKDVIYLDDGEIAVVTSEGVHLNGSPSALTGSRQSKIDWDVEETTKGGHPHFMLKEIMEQPKVIEDSLRGRMDLIHGRCILGGLEGIQDRLAQIDRIVIVGCGSAYYAGLVGEYLIEEIAGIPVEVELASEFRYRKPLISERTAVLAISQSGETADTLEAIREAKRKHALTLGLVNTVGSSIARETDAGVYNHAGPEVGVASTKAFVSQLTTLTLIAIYLGQLRGVHERTHALLAGLAELPKQVQEILDHREQILEAVTSLGSTEHCLFLGRKFHAPIAYEGALKLKEVSYVHAEGYTSGEMKHGPIALIDKSFPSIVLCPKDSMFEKTWSNIEELKARGGMIIAITTDRESVGSLVDACIEIPQTLEELQPILSVIPTQLLAYEMAVARSLDPDKPRNLAKSVTVE</sequence>
<dbReference type="InterPro" id="IPR035466">
    <property type="entry name" value="GlmS/AgaS_SIS"/>
</dbReference>
<dbReference type="CDD" id="cd00714">
    <property type="entry name" value="GFAT"/>
    <property type="match status" value="1"/>
</dbReference>
<feature type="active site" description="Nucleophile; for GATase activity" evidence="10">
    <location>
        <position position="2"/>
    </location>
</feature>
<keyword evidence="9" id="KW-0315">Glutamine amidotransferase</keyword>
<dbReference type="CDD" id="cd05009">
    <property type="entry name" value="SIS_GlmS_GlmD_2"/>
    <property type="match status" value="1"/>
</dbReference>
<dbReference type="GO" id="GO:0006487">
    <property type="term" value="P:protein N-linked glycosylation"/>
    <property type="evidence" value="ECO:0007669"/>
    <property type="project" value="TreeGrafter"/>
</dbReference>
<comment type="subcellular location">
    <subcellularLocation>
        <location evidence="2 10">Cytoplasm</location>
    </subcellularLocation>
</comment>
<comment type="function">
    <text evidence="10">Catalyzes the first step in hexosamine metabolism, converting fructose-6P into glucosamine-6P using glutamine as a nitrogen source.</text>
</comment>
<evidence type="ECO:0000313" key="14">
    <source>
        <dbReference type="Proteomes" id="UP000231436"/>
    </source>
</evidence>
<dbReference type="PANTHER" id="PTHR10937">
    <property type="entry name" value="GLUCOSAMINE--FRUCTOSE-6-PHOSPHATE AMINOTRANSFERASE, ISOMERIZING"/>
    <property type="match status" value="1"/>
</dbReference>
<evidence type="ECO:0000256" key="3">
    <source>
        <dbReference type="ARBA" id="ARBA00012916"/>
    </source>
</evidence>
<dbReference type="InterPro" id="IPR035490">
    <property type="entry name" value="GlmS/FrlB_SIS"/>
</dbReference>
<evidence type="ECO:0000256" key="6">
    <source>
        <dbReference type="ARBA" id="ARBA00022576"/>
    </source>
</evidence>
<comment type="catalytic activity">
    <reaction evidence="1 10">
        <text>D-fructose 6-phosphate + L-glutamine = D-glucosamine 6-phosphate + L-glutamate</text>
        <dbReference type="Rhea" id="RHEA:13237"/>
        <dbReference type="ChEBI" id="CHEBI:29985"/>
        <dbReference type="ChEBI" id="CHEBI:58359"/>
        <dbReference type="ChEBI" id="CHEBI:58725"/>
        <dbReference type="ChEBI" id="CHEBI:61527"/>
        <dbReference type="EC" id="2.6.1.16"/>
    </reaction>
</comment>
<feature type="domain" description="SIS" evidence="12">
    <location>
        <begin position="457"/>
        <end position="597"/>
    </location>
</feature>
<dbReference type="InterPro" id="IPR047084">
    <property type="entry name" value="GFAT_N"/>
</dbReference>
<dbReference type="Pfam" id="PF13522">
    <property type="entry name" value="GATase_6"/>
    <property type="match status" value="1"/>
</dbReference>
<evidence type="ECO:0000256" key="7">
    <source>
        <dbReference type="ARBA" id="ARBA00022679"/>
    </source>
</evidence>
<evidence type="ECO:0000256" key="2">
    <source>
        <dbReference type="ARBA" id="ARBA00004496"/>
    </source>
</evidence>
<feature type="domain" description="SIS" evidence="12">
    <location>
        <begin position="287"/>
        <end position="426"/>
    </location>
</feature>
<keyword evidence="7 10" id="KW-0808">Transferase</keyword>
<evidence type="ECO:0000256" key="5">
    <source>
        <dbReference type="ARBA" id="ARBA00022490"/>
    </source>
</evidence>
<dbReference type="InterPro" id="IPR046348">
    <property type="entry name" value="SIS_dom_sf"/>
</dbReference>
<name>A0A2M8LG60_9BACT</name>
<dbReference type="EMBL" id="PFEU01000020">
    <property type="protein sequence ID" value="PJE76431.1"/>
    <property type="molecule type" value="Genomic_DNA"/>
</dbReference>
<dbReference type="SUPFAM" id="SSF56235">
    <property type="entry name" value="N-terminal nucleophile aminohydrolases (Ntn hydrolases)"/>
    <property type="match status" value="1"/>
</dbReference>
<dbReference type="NCBIfam" id="NF001484">
    <property type="entry name" value="PRK00331.1"/>
    <property type="match status" value="1"/>
</dbReference>
<organism evidence="13 14">
    <name type="scientific">Candidatus Uhrbacteria bacterium CG10_big_fil_rev_8_21_14_0_10_48_16</name>
    <dbReference type="NCBI Taxonomy" id="1975038"/>
    <lineage>
        <taxon>Bacteria</taxon>
        <taxon>Candidatus Uhriibacteriota</taxon>
    </lineage>
</organism>
<reference evidence="14" key="1">
    <citation type="submission" date="2017-09" db="EMBL/GenBank/DDBJ databases">
        <title>Depth-based differentiation of microbial function through sediment-hosted aquifers and enrichment of novel symbionts in the deep terrestrial subsurface.</title>
        <authorList>
            <person name="Probst A.J."/>
            <person name="Ladd B."/>
            <person name="Jarett J.K."/>
            <person name="Geller-Mcgrath D.E."/>
            <person name="Sieber C.M.K."/>
            <person name="Emerson J.B."/>
            <person name="Anantharaman K."/>
            <person name="Thomas B.C."/>
            <person name="Malmstrom R."/>
            <person name="Stieglmeier M."/>
            <person name="Klingl A."/>
            <person name="Woyke T."/>
            <person name="Ryan C.M."/>
            <person name="Banfield J.F."/>
        </authorList>
    </citation>
    <scope>NUCLEOTIDE SEQUENCE [LARGE SCALE GENOMIC DNA]</scope>
</reference>
<feature type="active site" description="For Fru-6P isomerization activity" evidence="10">
    <location>
        <position position="602"/>
    </location>
</feature>
<evidence type="ECO:0000256" key="1">
    <source>
        <dbReference type="ARBA" id="ARBA00001031"/>
    </source>
</evidence>
<evidence type="ECO:0000256" key="10">
    <source>
        <dbReference type="HAMAP-Rule" id="MF_00164"/>
    </source>
</evidence>
<dbReference type="AlphaFoldDB" id="A0A2M8LG60"/>
<gene>
    <name evidence="10 13" type="primary">glmS</name>
    <name evidence="13" type="ORF">COV05_04550</name>
</gene>
<dbReference type="InterPro" id="IPR001347">
    <property type="entry name" value="SIS_dom"/>
</dbReference>
<comment type="subunit">
    <text evidence="10">Homodimer.</text>
</comment>
<keyword evidence="5 10" id="KW-0963">Cytoplasm</keyword>
<comment type="caution">
    <text evidence="13">The sequence shown here is derived from an EMBL/GenBank/DDBJ whole genome shotgun (WGS) entry which is preliminary data.</text>
</comment>
<dbReference type="Gene3D" id="3.40.50.10490">
    <property type="entry name" value="Glucose-6-phosphate isomerase like protein, domain 1"/>
    <property type="match status" value="2"/>
</dbReference>
<evidence type="ECO:0000256" key="9">
    <source>
        <dbReference type="ARBA" id="ARBA00022962"/>
    </source>
</evidence>
<accession>A0A2M8LG60</accession>
<dbReference type="PROSITE" id="PS51464">
    <property type="entry name" value="SIS"/>
    <property type="match status" value="2"/>
</dbReference>
<dbReference type="InterPro" id="IPR005855">
    <property type="entry name" value="GFAT"/>
</dbReference>
<evidence type="ECO:0000313" key="13">
    <source>
        <dbReference type="EMBL" id="PJE76431.1"/>
    </source>
</evidence>
<evidence type="ECO:0000259" key="11">
    <source>
        <dbReference type="PROSITE" id="PS51278"/>
    </source>
</evidence>
<dbReference type="PROSITE" id="PS51278">
    <property type="entry name" value="GATASE_TYPE_2"/>
    <property type="match status" value="1"/>
</dbReference>
<evidence type="ECO:0000256" key="8">
    <source>
        <dbReference type="ARBA" id="ARBA00022737"/>
    </source>
</evidence>
<dbReference type="Pfam" id="PF01380">
    <property type="entry name" value="SIS"/>
    <property type="match status" value="2"/>
</dbReference>
<dbReference type="CDD" id="cd05008">
    <property type="entry name" value="SIS_GlmS_GlmD_1"/>
    <property type="match status" value="1"/>
</dbReference>
<protein>
    <recommendedName>
        <fullName evidence="4 10">Glutamine--fructose-6-phosphate aminotransferase [isomerizing]</fullName>
        <ecNumber evidence="3 10">2.6.1.16</ecNumber>
    </recommendedName>
    <alternativeName>
        <fullName evidence="10">D-fructose-6-phosphate amidotransferase</fullName>
    </alternativeName>
    <alternativeName>
        <fullName evidence="10">GFAT</fullName>
    </alternativeName>
    <alternativeName>
        <fullName evidence="10">Glucosamine-6-phosphate synthase</fullName>
    </alternativeName>
    <alternativeName>
        <fullName evidence="10">Hexosephosphate aminotransferase</fullName>
    </alternativeName>
    <alternativeName>
        <fullName evidence="10">L-glutamine--D-fructose-6-phosphate amidotransferase</fullName>
    </alternativeName>
</protein>
<dbReference type="GO" id="GO:0006002">
    <property type="term" value="P:fructose 6-phosphate metabolic process"/>
    <property type="evidence" value="ECO:0007669"/>
    <property type="project" value="TreeGrafter"/>
</dbReference>
<keyword evidence="8" id="KW-0677">Repeat</keyword>